<name>A0A6J4NEY0_9CHLR</name>
<evidence type="ECO:0000256" key="1">
    <source>
        <dbReference type="SAM" id="MobiDB-lite"/>
    </source>
</evidence>
<feature type="region of interest" description="Disordered" evidence="1">
    <location>
        <begin position="31"/>
        <end position="58"/>
    </location>
</feature>
<sequence>ADTGTGQRSMHLISIGKKKQRTVLDQAAFNHRGAEADDPFPPYKIPGADGSGGSGGSD</sequence>
<reference evidence="2" key="1">
    <citation type="submission" date="2020-02" db="EMBL/GenBank/DDBJ databases">
        <authorList>
            <person name="Meier V. D."/>
        </authorList>
    </citation>
    <scope>NUCLEOTIDE SEQUENCE</scope>
    <source>
        <strain evidence="2">AVDCRST_MAG93</strain>
    </source>
</reference>
<organism evidence="2">
    <name type="scientific">uncultured Chloroflexia bacterium</name>
    <dbReference type="NCBI Taxonomy" id="1672391"/>
    <lineage>
        <taxon>Bacteria</taxon>
        <taxon>Bacillati</taxon>
        <taxon>Chloroflexota</taxon>
        <taxon>Chloroflexia</taxon>
        <taxon>environmental samples</taxon>
    </lineage>
</organism>
<proteinExistence type="predicted"/>
<protein>
    <submittedName>
        <fullName evidence="2">Uncharacterized protein</fullName>
    </submittedName>
</protein>
<evidence type="ECO:0000313" key="2">
    <source>
        <dbReference type="EMBL" id="CAA9384119.1"/>
    </source>
</evidence>
<feature type="compositionally biased region" description="Gly residues" evidence="1">
    <location>
        <begin position="49"/>
        <end position="58"/>
    </location>
</feature>
<accession>A0A6J4NEY0</accession>
<dbReference type="AlphaFoldDB" id="A0A6J4NEY0"/>
<feature type="non-terminal residue" evidence="2">
    <location>
        <position position="1"/>
    </location>
</feature>
<dbReference type="EMBL" id="CADCTR010003141">
    <property type="protein sequence ID" value="CAA9384119.1"/>
    <property type="molecule type" value="Genomic_DNA"/>
</dbReference>
<gene>
    <name evidence="2" type="ORF">AVDCRST_MAG93-9362</name>
</gene>